<evidence type="ECO:0000256" key="4">
    <source>
        <dbReference type="ARBA" id="ARBA00022452"/>
    </source>
</evidence>
<evidence type="ECO:0000256" key="2">
    <source>
        <dbReference type="ARBA" id="ARBA00009810"/>
    </source>
</evidence>
<evidence type="ECO:0000259" key="13">
    <source>
        <dbReference type="Pfam" id="PF00593"/>
    </source>
</evidence>
<comment type="subcellular location">
    <subcellularLocation>
        <location evidence="1 10">Cell outer membrane</location>
        <topology evidence="1 10">Multi-pass membrane protein</topology>
    </subcellularLocation>
</comment>
<evidence type="ECO:0000256" key="6">
    <source>
        <dbReference type="ARBA" id="ARBA00023077"/>
    </source>
</evidence>
<evidence type="ECO:0000256" key="12">
    <source>
        <dbReference type="SAM" id="SignalP"/>
    </source>
</evidence>
<feature type="signal peptide" evidence="12">
    <location>
        <begin position="1"/>
        <end position="20"/>
    </location>
</feature>
<sequence>MGVRNASVALMAVLAGPAVGANEIGPLARVTEDPFFDELPVVLSVSRLAQPLRDAPGSVTVIDAETIRTSGARDLADLLRLVPGFLVAHSEFGAPSAVYHGMTDRNTRGLQVLIDGRSQYSPLFFGGIAWNLIDVSLDEIERIEVIRGSNSAAYGSNAFLGVVNVVTRAAADTRGVRVRVGQGNDGVADRHVRAGMRIGDAAVRVSAESTRDDGVKDFDDRRENRRVNLRADIPLGGADELQVQAGNVEMALRTGFIDAPTNPPREQKAVKEFLSFGWTRNLSDGGSLSARYTRSNEVYDDAFFAREKGLSLFIDYHTSTTRDELELQHTMVPSPETRLVWGAGARHDAVRGQQFYGRGGDAVRQHVNRLFGNFEWRPSEAWTTNLGLTWENDSLSDTSLAPRLAVNYHLSSRQTLRTGLSRAHRIPSLTEARSREIYGAVNAGRPFGVIPLEIERMASGDVDQERIDVAEIGYLGDFREQGLFVDVRAFQEKVSDRILSVPRALVPPQCEVLGLLKRPRVCGSYTDFINGQDLDIRGAEYVLRWRPRQGSEFTLNQTFTHIDSRVNEQVFALNAQTARNAERHMNHSAPTRATVLRWTQELPGGAQMSIAHFRYGRFQWTAGTSVDPFDRTDVRLAYPFRAGPTRGEVALTGQGIEGRRAEFRRRGADRHDPDFAPPQFLDPRYWVSLTLEF</sequence>
<keyword evidence="16" id="KW-1185">Reference proteome</keyword>
<dbReference type="InterPro" id="IPR012910">
    <property type="entry name" value="Plug_dom"/>
</dbReference>
<protein>
    <submittedName>
        <fullName evidence="15">TonB-dependent receptor plug domain-containing protein</fullName>
    </submittedName>
</protein>
<keyword evidence="9 10" id="KW-0998">Cell outer membrane</keyword>
<dbReference type="PANTHER" id="PTHR30069:SF27">
    <property type="entry name" value="BLL4766 PROTEIN"/>
    <property type="match status" value="1"/>
</dbReference>
<dbReference type="InterPro" id="IPR037066">
    <property type="entry name" value="Plug_dom_sf"/>
</dbReference>
<feature type="chain" id="PRO_5045932455" evidence="12">
    <location>
        <begin position="21"/>
        <end position="693"/>
    </location>
</feature>
<evidence type="ECO:0000313" key="15">
    <source>
        <dbReference type="EMBL" id="NMG44299.1"/>
    </source>
</evidence>
<evidence type="ECO:0000256" key="3">
    <source>
        <dbReference type="ARBA" id="ARBA00022448"/>
    </source>
</evidence>
<dbReference type="InterPro" id="IPR036942">
    <property type="entry name" value="Beta-barrel_TonB_sf"/>
</dbReference>
<evidence type="ECO:0000256" key="8">
    <source>
        <dbReference type="ARBA" id="ARBA00023170"/>
    </source>
</evidence>
<comment type="similarity">
    <text evidence="2 10 11">Belongs to the TonB-dependent receptor family.</text>
</comment>
<dbReference type="InterPro" id="IPR039426">
    <property type="entry name" value="TonB-dep_rcpt-like"/>
</dbReference>
<keyword evidence="3 10" id="KW-0813">Transport</keyword>
<dbReference type="PANTHER" id="PTHR30069">
    <property type="entry name" value="TONB-DEPENDENT OUTER MEMBRANE RECEPTOR"/>
    <property type="match status" value="1"/>
</dbReference>
<feature type="domain" description="TonB-dependent receptor plug" evidence="14">
    <location>
        <begin position="52"/>
        <end position="162"/>
    </location>
</feature>
<evidence type="ECO:0000313" key="16">
    <source>
        <dbReference type="Proteomes" id="UP000623795"/>
    </source>
</evidence>
<evidence type="ECO:0000259" key="14">
    <source>
        <dbReference type="Pfam" id="PF07715"/>
    </source>
</evidence>
<keyword evidence="4 10" id="KW-1134">Transmembrane beta strand</keyword>
<keyword evidence="6 11" id="KW-0798">TonB box</keyword>
<evidence type="ECO:0000256" key="11">
    <source>
        <dbReference type="RuleBase" id="RU003357"/>
    </source>
</evidence>
<dbReference type="PROSITE" id="PS52016">
    <property type="entry name" value="TONB_DEPENDENT_REC_3"/>
    <property type="match status" value="1"/>
</dbReference>
<proteinExistence type="inferred from homology"/>
<keyword evidence="8 15" id="KW-0675">Receptor</keyword>
<accession>A0ABX1PXX0</accession>
<keyword evidence="12" id="KW-0732">Signal</keyword>
<evidence type="ECO:0000256" key="7">
    <source>
        <dbReference type="ARBA" id="ARBA00023136"/>
    </source>
</evidence>
<dbReference type="InterPro" id="IPR000531">
    <property type="entry name" value="Beta-barrel_TonB"/>
</dbReference>
<gene>
    <name evidence="15" type="ORF">GPA22_11225</name>
</gene>
<reference evidence="15 16" key="1">
    <citation type="submission" date="2019-12" db="EMBL/GenBank/DDBJ databases">
        <title>Comparative genomics gives insights into the taxonomy of the Azoarcus-Aromatoleum group and reveals separate origins of nif in the plant-associated Azoarcus and non-plant-associated Aromatoleum sub-groups.</title>
        <authorList>
            <person name="Lafos M."/>
            <person name="Maluk M."/>
            <person name="Batista M."/>
            <person name="Junghare M."/>
            <person name="Carmona M."/>
            <person name="Faoro H."/>
            <person name="Cruz L.M."/>
            <person name="Battistoni F."/>
            <person name="De Souza E."/>
            <person name="Pedrosa F."/>
            <person name="Chen W.-M."/>
            <person name="Poole P.S."/>
            <person name="Dixon R.A."/>
            <person name="James E.K."/>
        </authorList>
    </citation>
    <scope>NUCLEOTIDE SEQUENCE [LARGE SCALE GENOMIC DNA]</scope>
    <source>
        <strain evidence="15 16">Td21</strain>
    </source>
</reference>
<keyword evidence="5 10" id="KW-0812">Transmembrane</keyword>
<evidence type="ECO:0000256" key="1">
    <source>
        <dbReference type="ARBA" id="ARBA00004571"/>
    </source>
</evidence>
<dbReference type="Gene3D" id="2.170.130.10">
    <property type="entry name" value="TonB-dependent receptor, plug domain"/>
    <property type="match status" value="1"/>
</dbReference>
<feature type="domain" description="TonB-dependent receptor-like beta-barrel" evidence="13">
    <location>
        <begin position="262"/>
        <end position="641"/>
    </location>
</feature>
<evidence type="ECO:0000256" key="5">
    <source>
        <dbReference type="ARBA" id="ARBA00022692"/>
    </source>
</evidence>
<dbReference type="Pfam" id="PF00593">
    <property type="entry name" value="TonB_dep_Rec_b-barrel"/>
    <property type="match status" value="1"/>
</dbReference>
<dbReference type="Proteomes" id="UP000623795">
    <property type="component" value="Unassembled WGS sequence"/>
</dbReference>
<dbReference type="EMBL" id="WTVN01000015">
    <property type="protein sequence ID" value="NMG44299.1"/>
    <property type="molecule type" value="Genomic_DNA"/>
</dbReference>
<comment type="caution">
    <text evidence="15">The sequence shown here is derived from an EMBL/GenBank/DDBJ whole genome shotgun (WGS) entry which is preliminary data.</text>
</comment>
<dbReference type="RefSeq" id="WP_169256165.1">
    <property type="nucleotide sequence ID" value="NZ_WTVN01000015.1"/>
</dbReference>
<name>A0ABX1PXX0_9RHOO</name>
<dbReference type="SUPFAM" id="SSF56935">
    <property type="entry name" value="Porins"/>
    <property type="match status" value="1"/>
</dbReference>
<dbReference type="Pfam" id="PF07715">
    <property type="entry name" value="Plug"/>
    <property type="match status" value="1"/>
</dbReference>
<evidence type="ECO:0000256" key="10">
    <source>
        <dbReference type="PROSITE-ProRule" id="PRU01360"/>
    </source>
</evidence>
<dbReference type="Gene3D" id="2.40.170.20">
    <property type="entry name" value="TonB-dependent receptor, beta-barrel domain"/>
    <property type="match status" value="1"/>
</dbReference>
<organism evidence="15 16">
    <name type="scientific">Aromatoleum toluvorans</name>
    <dbReference type="NCBI Taxonomy" id="92002"/>
    <lineage>
        <taxon>Bacteria</taxon>
        <taxon>Pseudomonadati</taxon>
        <taxon>Pseudomonadota</taxon>
        <taxon>Betaproteobacteria</taxon>
        <taxon>Rhodocyclales</taxon>
        <taxon>Rhodocyclaceae</taxon>
        <taxon>Aromatoleum</taxon>
    </lineage>
</organism>
<evidence type="ECO:0000256" key="9">
    <source>
        <dbReference type="ARBA" id="ARBA00023237"/>
    </source>
</evidence>
<keyword evidence="7 10" id="KW-0472">Membrane</keyword>